<accession>A0ABQ9H1H3</accession>
<dbReference type="Proteomes" id="UP001159363">
    <property type="component" value="Chromosome 7"/>
</dbReference>
<dbReference type="EMBL" id="JARBHB010000008">
    <property type="protein sequence ID" value="KAJ8878119.1"/>
    <property type="molecule type" value="Genomic_DNA"/>
</dbReference>
<gene>
    <name evidence="1" type="ORF">PR048_022586</name>
</gene>
<keyword evidence="2" id="KW-1185">Reference proteome</keyword>
<comment type="caution">
    <text evidence="1">The sequence shown here is derived from an EMBL/GenBank/DDBJ whole genome shotgun (WGS) entry which is preliminary data.</text>
</comment>
<protein>
    <submittedName>
        <fullName evidence="1">Uncharacterized protein</fullName>
    </submittedName>
</protein>
<organism evidence="1 2">
    <name type="scientific">Dryococelus australis</name>
    <dbReference type="NCBI Taxonomy" id="614101"/>
    <lineage>
        <taxon>Eukaryota</taxon>
        <taxon>Metazoa</taxon>
        <taxon>Ecdysozoa</taxon>
        <taxon>Arthropoda</taxon>
        <taxon>Hexapoda</taxon>
        <taxon>Insecta</taxon>
        <taxon>Pterygota</taxon>
        <taxon>Neoptera</taxon>
        <taxon>Polyneoptera</taxon>
        <taxon>Phasmatodea</taxon>
        <taxon>Verophasmatodea</taxon>
        <taxon>Anareolatae</taxon>
        <taxon>Phasmatidae</taxon>
        <taxon>Eurycanthinae</taxon>
        <taxon>Dryococelus</taxon>
    </lineage>
</organism>
<sequence>MKDIVYRRTAQTSEELLVCTMPVATGDKDSRAQLRRTTPNTLFIVTGAAVAKRLACSPCTTANWIQSPAGPLPEFRMWESFRKMPLVGGFSRGFPISPAASPSSALKTSLLRASQISSLTPSLVSDTIAWAGLNVAASLNVPPHMRFRRVRCSQDQLDDGKWKYRDQHDWYCCCREYRQLTSTLSSVTRGAMGVILVSDVPSPRIMEALRATLVCASRLIVASRSKSPNWHLDIFPSITWLMRLSVATA</sequence>
<evidence type="ECO:0000313" key="2">
    <source>
        <dbReference type="Proteomes" id="UP001159363"/>
    </source>
</evidence>
<name>A0ABQ9H1H3_9NEOP</name>
<evidence type="ECO:0000313" key="1">
    <source>
        <dbReference type="EMBL" id="KAJ8878119.1"/>
    </source>
</evidence>
<reference evidence="1 2" key="1">
    <citation type="submission" date="2023-02" db="EMBL/GenBank/DDBJ databases">
        <title>LHISI_Scaffold_Assembly.</title>
        <authorList>
            <person name="Stuart O.P."/>
            <person name="Cleave R."/>
            <person name="Magrath M.J.L."/>
            <person name="Mikheyev A.S."/>
        </authorList>
    </citation>
    <scope>NUCLEOTIDE SEQUENCE [LARGE SCALE GENOMIC DNA]</scope>
    <source>
        <strain evidence="1">Daus_M_001</strain>
        <tissue evidence="1">Leg muscle</tissue>
    </source>
</reference>
<proteinExistence type="predicted"/>